<dbReference type="Proteomes" id="UP000199537">
    <property type="component" value="Unassembled WGS sequence"/>
</dbReference>
<protein>
    <submittedName>
        <fullName evidence="1">Uncharacterized protein</fullName>
    </submittedName>
</protein>
<organism evidence="1 2">
    <name type="scientific">Thermoflavifilum thermophilum</name>
    <dbReference type="NCBI Taxonomy" id="1393122"/>
    <lineage>
        <taxon>Bacteria</taxon>
        <taxon>Pseudomonadati</taxon>
        <taxon>Bacteroidota</taxon>
        <taxon>Chitinophagia</taxon>
        <taxon>Chitinophagales</taxon>
        <taxon>Chitinophagaceae</taxon>
        <taxon>Thermoflavifilum</taxon>
    </lineage>
</organism>
<dbReference type="OrthoDB" id="980645at2"/>
<dbReference type="STRING" id="1393122.SAMN05660895_0996"/>
<reference evidence="2" key="1">
    <citation type="submission" date="2016-10" db="EMBL/GenBank/DDBJ databases">
        <authorList>
            <person name="Varghese N."/>
            <person name="Submissions S."/>
        </authorList>
    </citation>
    <scope>NUCLEOTIDE SEQUENCE [LARGE SCALE GENOMIC DNA]</scope>
    <source>
        <strain evidence="2">DSM 14807</strain>
    </source>
</reference>
<evidence type="ECO:0000313" key="2">
    <source>
        <dbReference type="Proteomes" id="UP000199537"/>
    </source>
</evidence>
<dbReference type="RefSeq" id="WP_143103954.1">
    <property type="nucleotide sequence ID" value="NZ_FPCJ01000001.1"/>
</dbReference>
<accession>A0A1I7N919</accession>
<sequence>MRLLAFIWFLAVLLQAFSKNLIILDYHLNIKYIATHLCVNRNHPELHCEGKCFLKKELEKDQRRNPAGVPAGKSAPDVPFCDCHFRLLAPVLDSQPFQFLHFVPFYLTGIHNRIFHPPAMC</sequence>
<dbReference type="EMBL" id="FPCJ01000001">
    <property type="protein sequence ID" value="SFV31160.1"/>
    <property type="molecule type" value="Genomic_DNA"/>
</dbReference>
<gene>
    <name evidence="1" type="ORF">SAMN05660895_0996</name>
</gene>
<proteinExistence type="predicted"/>
<evidence type="ECO:0000313" key="1">
    <source>
        <dbReference type="EMBL" id="SFV31160.1"/>
    </source>
</evidence>
<dbReference type="AlphaFoldDB" id="A0A1I7N919"/>
<keyword evidence="2" id="KW-1185">Reference proteome</keyword>
<name>A0A1I7N919_9BACT</name>